<feature type="region of interest" description="Disordered" evidence="1">
    <location>
        <begin position="1"/>
        <end position="31"/>
    </location>
</feature>
<name>A0AAD2CJA2_9STRA</name>
<proteinExistence type="predicted"/>
<evidence type="ECO:0000313" key="3">
    <source>
        <dbReference type="Proteomes" id="UP001295423"/>
    </source>
</evidence>
<dbReference type="AlphaFoldDB" id="A0AAD2CJA2"/>
<organism evidence="2 3">
    <name type="scientific">Cylindrotheca closterium</name>
    <dbReference type="NCBI Taxonomy" id="2856"/>
    <lineage>
        <taxon>Eukaryota</taxon>
        <taxon>Sar</taxon>
        <taxon>Stramenopiles</taxon>
        <taxon>Ochrophyta</taxon>
        <taxon>Bacillariophyta</taxon>
        <taxon>Bacillariophyceae</taxon>
        <taxon>Bacillariophycidae</taxon>
        <taxon>Bacillariales</taxon>
        <taxon>Bacillariaceae</taxon>
        <taxon>Cylindrotheca</taxon>
    </lineage>
</organism>
<gene>
    <name evidence="2" type="ORF">CYCCA115_LOCUS4012</name>
</gene>
<keyword evidence="3" id="KW-1185">Reference proteome</keyword>
<accession>A0AAD2CJA2</accession>
<reference evidence="2" key="1">
    <citation type="submission" date="2023-08" db="EMBL/GenBank/DDBJ databases">
        <authorList>
            <person name="Audoor S."/>
            <person name="Bilcke G."/>
        </authorList>
    </citation>
    <scope>NUCLEOTIDE SEQUENCE</scope>
</reference>
<dbReference type="EMBL" id="CAKOGP040000358">
    <property type="protein sequence ID" value="CAJ1934672.1"/>
    <property type="molecule type" value="Genomic_DNA"/>
</dbReference>
<comment type="caution">
    <text evidence="2">The sequence shown here is derived from an EMBL/GenBank/DDBJ whole genome shotgun (WGS) entry which is preliminary data.</text>
</comment>
<dbReference type="Proteomes" id="UP001295423">
    <property type="component" value="Unassembled WGS sequence"/>
</dbReference>
<protein>
    <submittedName>
        <fullName evidence="2">Uncharacterized protein</fullName>
    </submittedName>
</protein>
<evidence type="ECO:0000256" key="1">
    <source>
        <dbReference type="SAM" id="MobiDB-lite"/>
    </source>
</evidence>
<evidence type="ECO:0000313" key="2">
    <source>
        <dbReference type="EMBL" id="CAJ1934672.1"/>
    </source>
</evidence>
<sequence length="165" mass="18554">MSSTREASPPIDRVVGSNHAGGDEEDLQKESSAERGIAELIGWGHISNFLLHQRRLFYVHKEVHHHREGAEFAAEPIPCDGSSFFGSIFLEHDLDIKDFKSCQAQESTCSPKNKIAEMLNALAKIKLNAVTAQIQYQAREKELKPALMQYKRGLCNMKRAKTSMK</sequence>